<reference evidence="2" key="1">
    <citation type="submission" date="2023-10" db="EMBL/GenBank/DDBJ databases">
        <authorList>
            <person name="Chen Y."/>
            <person name="Shah S."/>
            <person name="Dougan E. K."/>
            <person name="Thang M."/>
            <person name="Chan C."/>
        </authorList>
    </citation>
    <scope>NUCLEOTIDE SEQUENCE [LARGE SCALE GENOMIC DNA]</scope>
</reference>
<gene>
    <name evidence="2" type="ORF">PCOR1329_LOCUS4632</name>
</gene>
<feature type="domain" description="RNA-editing substrate-binding complex 6 protein" evidence="1">
    <location>
        <begin position="179"/>
        <end position="272"/>
    </location>
</feature>
<dbReference type="EMBL" id="CAUYUJ010001203">
    <property type="protein sequence ID" value="CAK0794743.1"/>
    <property type="molecule type" value="Genomic_DNA"/>
</dbReference>
<evidence type="ECO:0000259" key="1">
    <source>
        <dbReference type="Pfam" id="PF26188"/>
    </source>
</evidence>
<organism evidence="2 3">
    <name type="scientific">Prorocentrum cordatum</name>
    <dbReference type="NCBI Taxonomy" id="2364126"/>
    <lineage>
        <taxon>Eukaryota</taxon>
        <taxon>Sar</taxon>
        <taxon>Alveolata</taxon>
        <taxon>Dinophyceae</taxon>
        <taxon>Prorocentrales</taxon>
        <taxon>Prorocentraceae</taxon>
        <taxon>Prorocentrum</taxon>
    </lineage>
</organism>
<dbReference type="InterPro" id="IPR058917">
    <property type="entry name" value="RESC6_dom"/>
</dbReference>
<feature type="domain" description="RNA-editing substrate-binding complex 6 protein" evidence="1">
    <location>
        <begin position="7"/>
        <end position="152"/>
    </location>
</feature>
<proteinExistence type="predicted"/>
<sequence>MAEATDKRDILMIVDNFVLIHRKHIYLFQRLSNTVLGTMAAWDAPDLAALCRGWAQLGFLREDLCVAMAPRVLATAHMCSAQELCLLMDAYATARCVMPSVVEEVENRTVLLLDDFQLPELCLHASSFARLGASGGEPVLEELAARLAAAAEEARATAACLPPPEEGGCSSVESPRACARDLTLAAYAFARLGVHQPEAFSAISRCLVDVIRDLSVKDLQTVMVAFARAGHWDAELLPALSLQASRRIAQFNSESLVLVLRAAAFFQMRDSPLFTRAVVQLPRAVLAFRPVDVTILLNSFAAARVHSLAVFDVVTPFILEKAPMFTAADWTSALRGYSLLGHRDSMLLSALVRHMDASRLTLPQLCAAVADCSRLCRGASAALAAAARRRLRALGPPSAGGGGGRGRGRATGDLAGEAAGEAADPAVVFMVAE</sequence>
<dbReference type="Pfam" id="PF26188">
    <property type="entry name" value="RESC6"/>
    <property type="match status" value="2"/>
</dbReference>
<name>A0ABN9PNS8_9DINO</name>
<accession>A0ABN9PNS8</accession>
<protein>
    <recommendedName>
        <fullName evidence="1">RNA-editing substrate-binding complex 6 protein domain-containing protein</fullName>
    </recommendedName>
</protein>
<evidence type="ECO:0000313" key="3">
    <source>
        <dbReference type="Proteomes" id="UP001189429"/>
    </source>
</evidence>
<dbReference type="Proteomes" id="UP001189429">
    <property type="component" value="Unassembled WGS sequence"/>
</dbReference>
<evidence type="ECO:0000313" key="2">
    <source>
        <dbReference type="EMBL" id="CAK0794743.1"/>
    </source>
</evidence>
<comment type="caution">
    <text evidence="2">The sequence shown here is derived from an EMBL/GenBank/DDBJ whole genome shotgun (WGS) entry which is preliminary data.</text>
</comment>
<keyword evidence="3" id="KW-1185">Reference proteome</keyword>